<comment type="caution">
    <text evidence="2">The sequence shown here is derived from an EMBL/GenBank/DDBJ whole genome shotgun (WGS) entry which is preliminary data.</text>
</comment>
<dbReference type="Proteomes" id="UP000824120">
    <property type="component" value="Chromosome 11"/>
</dbReference>
<proteinExistence type="predicted"/>
<dbReference type="AlphaFoldDB" id="A0A9J5WI88"/>
<gene>
    <name evidence="2" type="ORF">H5410_055283</name>
</gene>
<keyword evidence="1" id="KW-0812">Transmembrane</keyword>
<keyword evidence="1" id="KW-0472">Membrane</keyword>
<keyword evidence="3" id="KW-1185">Reference proteome</keyword>
<evidence type="ECO:0000313" key="2">
    <source>
        <dbReference type="EMBL" id="KAG5575149.1"/>
    </source>
</evidence>
<protein>
    <submittedName>
        <fullName evidence="2">Uncharacterized protein</fullName>
    </submittedName>
</protein>
<evidence type="ECO:0000256" key="1">
    <source>
        <dbReference type="SAM" id="Phobius"/>
    </source>
</evidence>
<organism evidence="2 3">
    <name type="scientific">Solanum commersonii</name>
    <name type="common">Commerson's wild potato</name>
    <name type="synonym">Commerson's nightshade</name>
    <dbReference type="NCBI Taxonomy" id="4109"/>
    <lineage>
        <taxon>Eukaryota</taxon>
        <taxon>Viridiplantae</taxon>
        <taxon>Streptophyta</taxon>
        <taxon>Embryophyta</taxon>
        <taxon>Tracheophyta</taxon>
        <taxon>Spermatophyta</taxon>
        <taxon>Magnoliopsida</taxon>
        <taxon>eudicotyledons</taxon>
        <taxon>Gunneridae</taxon>
        <taxon>Pentapetalae</taxon>
        <taxon>asterids</taxon>
        <taxon>lamiids</taxon>
        <taxon>Solanales</taxon>
        <taxon>Solanaceae</taxon>
        <taxon>Solanoideae</taxon>
        <taxon>Solaneae</taxon>
        <taxon>Solanum</taxon>
    </lineage>
</organism>
<evidence type="ECO:0000313" key="3">
    <source>
        <dbReference type="Proteomes" id="UP000824120"/>
    </source>
</evidence>
<dbReference type="EMBL" id="JACXVP010000011">
    <property type="protein sequence ID" value="KAG5575149.1"/>
    <property type="molecule type" value="Genomic_DNA"/>
</dbReference>
<accession>A0A9J5WI88</accession>
<sequence>MGISSCIGYAFWVFEFHFALAMVSALCRNSSVCVGLAFLWVVSSNICYDLRLYRSLFLLYGKSEIARVEYIISCGIFLSLYRNCNQTHEGVASALDVKDCFHDLRPLHLLLQ</sequence>
<feature type="transmembrane region" description="Helical" evidence="1">
    <location>
        <begin position="18"/>
        <end position="42"/>
    </location>
</feature>
<reference evidence="2 3" key="1">
    <citation type="submission" date="2020-09" db="EMBL/GenBank/DDBJ databases">
        <title>De no assembly of potato wild relative species, Solanum commersonii.</title>
        <authorList>
            <person name="Cho K."/>
        </authorList>
    </citation>
    <scope>NUCLEOTIDE SEQUENCE [LARGE SCALE GENOMIC DNA]</scope>
    <source>
        <strain evidence="2">LZ3.2</strain>
        <tissue evidence="2">Leaf</tissue>
    </source>
</reference>
<keyword evidence="1" id="KW-1133">Transmembrane helix</keyword>
<name>A0A9J5WI88_SOLCO</name>